<dbReference type="Proteomes" id="UP001180724">
    <property type="component" value="Unassembled WGS sequence"/>
</dbReference>
<gene>
    <name evidence="5" type="ORF">RM812_33300</name>
</gene>
<accession>A0ABU3AXX0</accession>
<dbReference type="GO" id="GO:0032259">
    <property type="term" value="P:methylation"/>
    <property type="evidence" value="ECO:0007669"/>
    <property type="project" value="UniProtKB-KW"/>
</dbReference>
<keyword evidence="6" id="KW-1185">Reference proteome</keyword>
<dbReference type="InterPro" id="IPR016461">
    <property type="entry name" value="COMT-like"/>
</dbReference>
<evidence type="ECO:0000313" key="5">
    <source>
        <dbReference type="EMBL" id="MDT0615042.1"/>
    </source>
</evidence>
<dbReference type="InterPro" id="IPR001077">
    <property type="entry name" value="COMT_C"/>
</dbReference>
<evidence type="ECO:0000256" key="2">
    <source>
        <dbReference type="ARBA" id="ARBA00022679"/>
    </source>
</evidence>
<dbReference type="Gene3D" id="3.40.50.150">
    <property type="entry name" value="Vaccinia Virus protein VP39"/>
    <property type="match status" value="1"/>
</dbReference>
<dbReference type="PROSITE" id="PS51683">
    <property type="entry name" value="SAM_OMT_II"/>
    <property type="match status" value="1"/>
</dbReference>
<dbReference type="Pfam" id="PF00891">
    <property type="entry name" value="Methyltransf_2"/>
    <property type="match status" value="1"/>
</dbReference>
<reference evidence="5" key="1">
    <citation type="submission" date="2024-05" db="EMBL/GenBank/DDBJ databases">
        <title>30 novel species of actinomycetes from the DSMZ collection.</title>
        <authorList>
            <person name="Nouioui I."/>
        </authorList>
    </citation>
    <scope>NUCLEOTIDE SEQUENCE</scope>
    <source>
        <strain evidence="5">DSM 40712</strain>
    </source>
</reference>
<dbReference type="SUPFAM" id="SSF53335">
    <property type="entry name" value="S-adenosyl-L-methionine-dependent methyltransferases"/>
    <property type="match status" value="1"/>
</dbReference>
<evidence type="ECO:0000256" key="3">
    <source>
        <dbReference type="ARBA" id="ARBA00022691"/>
    </source>
</evidence>
<dbReference type="CDD" id="cd02440">
    <property type="entry name" value="AdoMet_MTases"/>
    <property type="match status" value="1"/>
</dbReference>
<evidence type="ECO:0000256" key="1">
    <source>
        <dbReference type="ARBA" id="ARBA00022603"/>
    </source>
</evidence>
<evidence type="ECO:0000313" key="6">
    <source>
        <dbReference type="Proteomes" id="UP001180724"/>
    </source>
</evidence>
<dbReference type="GO" id="GO:0008168">
    <property type="term" value="F:methyltransferase activity"/>
    <property type="evidence" value="ECO:0007669"/>
    <property type="project" value="UniProtKB-KW"/>
</dbReference>
<name>A0ABU3AXX0_9ACTN</name>
<feature type="domain" description="O-methyltransferase C-terminal" evidence="4">
    <location>
        <begin position="2"/>
        <end position="174"/>
    </location>
</feature>
<dbReference type="InterPro" id="IPR029063">
    <property type="entry name" value="SAM-dependent_MTases_sf"/>
</dbReference>
<dbReference type="PANTHER" id="PTHR43712:SF2">
    <property type="entry name" value="O-METHYLTRANSFERASE CICE"/>
    <property type="match status" value="1"/>
</dbReference>
<keyword evidence="1 5" id="KW-0489">Methyltransferase</keyword>
<protein>
    <submittedName>
        <fullName evidence="5">Methyltransferase</fullName>
    </submittedName>
</protein>
<keyword evidence="3" id="KW-0949">S-adenosyl-L-methionine</keyword>
<dbReference type="EMBL" id="JAVRFH010000051">
    <property type="protein sequence ID" value="MDT0615042.1"/>
    <property type="molecule type" value="Genomic_DNA"/>
</dbReference>
<evidence type="ECO:0000259" key="4">
    <source>
        <dbReference type="Pfam" id="PF00891"/>
    </source>
</evidence>
<keyword evidence="2" id="KW-0808">Transferase</keyword>
<dbReference type="RefSeq" id="WP_311581209.1">
    <property type="nucleotide sequence ID" value="NZ_JAVRFH010000051.1"/>
</dbReference>
<organism evidence="5 6">
    <name type="scientific">Streptomyces lancefieldiae</name>
    <dbReference type="NCBI Taxonomy" id="3075520"/>
    <lineage>
        <taxon>Bacteria</taxon>
        <taxon>Bacillati</taxon>
        <taxon>Actinomycetota</taxon>
        <taxon>Actinomycetes</taxon>
        <taxon>Kitasatosporales</taxon>
        <taxon>Streptomycetaceae</taxon>
        <taxon>Streptomyces</taxon>
    </lineage>
</organism>
<comment type="caution">
    <text evidence="5">The sequence shown here is derived from an EMBL/GenBank/DDBJ whole genome shotgun (WGS) entry which is preliminary data.</text>
</comment>
<dbReference type="PANTHER" id="PTHR43712">
    <property type="entry name" value="PUTATIVE (AFU_ORTHOLOGUE AFUA_4G14580)-RELATED"/>
    <property type="match status" value="1"/>
</dbReference>
<sequence>MNALFNESVAEVTRMDSAAVTESYDFSDARRVVDLAGGDGTLLTAVLETFPSTAGVLFDQPHMAPVARQQIDAAGLRERCEFAGGDLFGPLPQGGDVHLLNWVLHDWPEPDAIAVLRGCRRAMAPDSKLLIIEHLIPPGNTPHPSKVYDVVMLVLLGGRERTRKEYGKMLTEPGLTLHRVIDTGSALNIIEARPA</sequence>
<proteinExistence type="predicted"/>